<keyword evidence="1" id="KW-0812">Transmembrane</keyword>
<feature type="transmembrane region" description="Helical" evidence="1">
    <location>
        <begin position="94"/>
        <end position="113"/>
    </location>
</feature>
<dbReference type="Pfam" id="PF18935">
    <property type="entry name" value="DUF5683"/>
    <property type="match status" value="1"/>
</dbReference>
<proteinExistence type="predicted"/>
<evidence type="ECO:0000313" key="5">
    <source>
        <dbReference type="Proteomes" id="UP000290545"/>
    </source>
</evidence>
<comment type="caution">
    <text evidence="4">The sequence shown here is derived from an EMBL/GenBank/DDBJ whole genome shotgun (WGS) entry which is preliminary data.</text>
</comment>
<organism evidence="4 5">
    <name type="scientific">Filimonas effusa</name>
    <dbReference type="NCBI Taxonomy" id="2508721"/>
    <lineage>
        <taxon>Bacteria</taxon>
        <taxon>Pseudomonadati</taxon>
        <taxon>Bacteroidota</taxon>
        <taxon>Chitinophagia</taxon>
        <taxon>Chitinophagales</taxon>
        <taxon>Chitinophagaceae</taxon>
        <taxon>Filimonas</taxon>
    </lineage>
</organism>
<evidence type="ECO:0000259" key="3">
    <source>
        <dbReference type="Pfam" id="PF18935"/>
    </source>
</evidence>
<dbReference type="InterPro" id="IPR043738">
    <property type="entry name" value="DUF5683"/>
</dbReference>
<dbReference type="Proteomes" id="UP000290545">
    <property type="component" value="Unassembled WGS sequence"/>
</dbReference>
<protein>
    <recommendedName>
        <fullName evidence="3">DUF5683 domain-containing protein</fullName>
    </recommendedName>
</protein>
<keyword evidence="1" id="KW-0472">Membrane</keyword>
<feature type="chain" id="PRO_5020193930" description="DUF5683 domain-containing protein" evidence="2">
    <location>
        <begin position="22"/>
        <end position="244"/>
    </location>
</feature>
<feature type="transmembrane region" description="Helical" evidence="1">
    <location>
        <begin position="178"/>
        <end position="199"/>
    </location>
</feature>
<gene>
    <name evidence="4" type="ORF">ESB13_00670</name>
</gene>
<keyword evidence="2" id="KW-0732">Signal</keyword>
<dbReference type="OrthoDB" id="9813910at2"/>
<keyword evidence="5" id="KW-1185">Reference proteome</keyword>
<sequence>MRLLFCIILLLCCSSWYSAQAQDSARRKLMGTSLFDTARAKPHDTLVKKPVAPMMAKTAQDTPVIVKRRIHDPNKATVRSAMIPGWGQIYNREYWKLPLVYGALAIPTATFIFNNTYYKRAKYAYEAVYAATTEIDGKVDKSKLPGIHPSMLKENGETYPASSYQNIRNSYRQARDYSVLWFLIVWGINVVDATVFGHLKTFDVSDDLSLQVSPTFNSALRTPGVGLVLTYKKATPRYSLSALR</sequence>
<evidence type="ECO:0000256" key="1">
    <source>
        <dbReference type="SAM" id="Phobius"/>
    </source>
</evidence>
<evidence type="ECO:0000313" key="4">
    <source>
        <dbReference type="EMBL" id="RXK85371.1"/>
    </source>
</evidence>
<name>A0A4Q1D7Z8_9BACT</name>
<evidence type="ECO:0000256" key="2">
    <source>
        <dbReference type="SAM" id="SignalP"/>
    </source>
</evidence>
<dbReference type="EMBL" id="SDHZ01000001">
    <property type="protein sequence ID" value="RXK85371.1"/>
    <property type="molecule type" value="Genomic_DNA"/>
</dbReference>
<dbReference type="RefSeq" id="WP_129001123.1">
    <property type="nucleotide sequence ID" value="NZ_SDHZ01000001.1"/>
</dbReference>
<feature type="domain" description="DUF5683" evidence="3">
    <location>
        <begin position="70"/>
        <end position="231"/>
    </location>
</feature>
<feature type="signal peptide" evidence="2">
    <location>
        <begin position="1"/>
        <end position="21"/>
    </location>
</feature>
<keyword evidence="1" id="KW-1133">Transmembrane helix</keyword>
<accession>A0A4Q1D7Z8</accession>
<reference evidence="4 5" key="1">
    <citation type="submission" date="2019-01" db="EMBL/GenBank/DDBJ databases">
        <title>Filimonas sp. strain TTM-71.</title>
        <authorList>
            <person name="Chen W.-M."/>
        </authorList>
    </citation>
    <scope>NUCLEOTIDE SEQUENCE [LARGE SCALE GENOMIC DNA]</scope>
    <source>
        <strain evidence="4 5">TTM-71</strain>
    </source>
</reference>
<dbReference type="AlphaFoldDB" id="A0A4Q1D7Z8"/>